<sequence>MANGGSPSSDPGGGSFVFRSGVRASLKRELAFALKSQAEISSSLTLSRTRSGRPTAPSSSSSSRSNKRIKKSSSHGVDVDDGRPVIPSSTTSKPKEEEEYVDAAAAAFGAPIAVLVVVKDEDEVAKGSTIQIIDSPSRRITTAALVAAAAAAAETTTPTTEVDGSVSKELILPTNADGTKEDNLPAENAASMSTKKPDDQEDVAKGAETPMEIDQKEAEEDGFIDDGSVVVTPTVADHASCQGSTMESSKSPRRRFTRSLFKSPVPETVAGQYEAGTSLPDRAAPETTTRRLTRSASKLISGVSEASPPPTPMETGNTTGESVEAPIDVNDQQGSRGDFRALESGASPETPARRLTRSASKAMSVDSEPLPTPPPPPSTRVADSREIPVEIPIIVNNQQEPKLENGVAVNPPSKKFKRLAMKVLKENTPMMRDECSLQEKPGRRFTRSLLKSTTTDEPAAGENSGSIASDKTTGGASGGDGHSSSASGKKMELKMSKKIALHKLPTNVRELLGTGLLEGLPVKYNDPSGKQVGLEGVVHGNGILCSCDLCKGSKVVSAYNFQLHAGSTKKHPPDFIYLENGKNLRDILTECRSTSLDMLEAAIHNAIGPLPQRGSSVCQNRKELCAESLHSPRTGKFGLLCDSFLLANQKQHTSPSPSQRTPSNAKLSSKVLAGCASDCPSRNASSQKKNATSSKVFVGDACDFSSKNTSSQKKSVQGKITRKDLGLHKLVFMDDILPEGTEVGYYVRGKRLLEGYIKDSGIYCRCCDTVVSPSQFEAHAGRASRRKPYNNIYTSNGVSLHELSVSLSKDRKLSSDENDDLCSICADGGDLLLCDLCPRAFHKECVGLSSIPRCDWYCRYCRDMHEREKAVGYNDNAIAAGRVAGVDSIEQIIKRCIRIVTTSTDFGVCVLCRCHDFSKSGFDGRTVLICDQCEKEYHVGCLKDHEMCDLKELPEGEWFCCAGCSEIHAALHKTLLRGLEPLQNFYTDVIRKKCERKGLSEDAAEVRWRLLSGKTSSNDTKLLLSEAVSIFHESFDPIVDAVTGRDLIPSMVYGRSVRDQDFGGMYCAVLTVNSSVVSAGILRVLGSDVAELPLVATNRESQGQGYFQSLFSCIERLLEALKVKHFVLPAAEEAESIWTKKFGFSKISLDQLYDYTKGARPIIFQGTSLLHKRVSLSQSCLQQNHGS</sequence>
<dbReference type="CDD" id="cd15539">
    <property type="entry name" value="PHD1_AIRE"/>
    <property type="match status" value="1"/>
</dbReference>
<dbReference type="Pfam" id="PF16135">
    <property type="entry name" value="TDBD"/>
    <property type="match status" value="2"/>
</dbReference>
<dbReference type="PROSITE" id="PS50016">
    <property type="entry name" value="ZF_PHD_2"/>
    <property type="match status" value="1"/>
</dbReference>
<dbReference type="PROSITE" id="PS01359">
    <property type="entry name" value="ZF_PHD_1"/>
    <property type="match status" value="1"/>
</dbReference>
<dbReference type="InterPro" id="IPR056511">
    <property type="entry name" value="IDM1_C"/>
</dbReference>
<dbReference type="InterPro" id="IPR019786">
    <property type="entry name" value="Zinc_finger_PHD-type_CS"/>
</dbReference>
<comment type="subcellular location">
    <subcellularLocation>
        <location evidence="1">Nucleus</location>
    </subcellularLocation>
</comment>
<evidence type="ECO:0000256" key="2">
    <source>
        <dbReference type="ARBA" id="ARBA00022723"/>
    </source>
</evidence>
<organism evidence="9 10">
    <name type="scientific">Iris pallida</name>
    <name type="common">Sweet iris</name>
    <dbReference type="NCBI Taxonomy" id="29817"/>
    <lineage>
        <taxon>Eukaryota</taxon>
        <taxon>Viridiplantae</taxon>
        <taxon>Streptophyta</taxon>
        <taxon>Embryophyta</taxon>
        <taxon>Tracheophyta</taxon>
        <taxon>Spermatophyta</taxon>
        <taxon>Magnoliopsida</taxon>
        <taxon>Liliopsida</taxon>
        <taxon>Asparagales</taxon>
        <taxon>Iridaceae</taxon>
        <taxon>Iridoideae</taxon>
        <taxon>Irideae</taxon>
        <taxon>Iris</taxon>
    </lineage>
</organism>
<dbReference type="GO" id="GO:0003682">
    <property type="term" value="F:chromatin binding"/>
    <property type="evidence" value="ECO:0007669"/>
    <property type="project" value="TreeGrafter"/>
</dbReference>
<dbReference type="GO" id="GO:0005634">
    <property type="term" value="C:nucleus"/>
    <property type="evidence" value="ECO:0007669"/>
    <property type="project" value="UniProtKB-SubCell"/>
</dbReference>
<feature type="compositionally biased region" description="Basic and acidic residues" evidence="7">
    <location>
        <begin position="195"/>
        <end position="205"/>
    </location>
</feature>
<evidence type="ECO:0000259" key="8">
    <source>
        <dbReference type="PROSITE" id="PS50016"/>
    </source>
</evidence>
<dbReference type="Gene3D" id="3.30.40.10">
    <property type="entry name" value="Zinc/RING finger domain, C3HC4 (zinc finger)"/>
    <property type="match status" value="2"/>
</dbReference>
<reference evidence="9" key="1">
    <citation type="journal article" date="2023" name="GigaByte">
        <title>Genome assembly of the bearded iris, Iris pallida Lam.</title>
        <authorList>
            <person name="Bruccoleri R.E."/>
            <person name="Oakeley E.J."/>
            <person name="Faust A.M.E."/>
            <person name="Altorfer M."/>
            <person name="Dessus-Babus S."/>
            <person name="Burckhardt D."/>
            <person name="Oertli M."/>
            <person name="Naumann U."/>
            <person name="Petersen F."/>
            <person name="Wong J."/>
        </authorList>
    </citation>
    <scope>NUCLEOTIDE SEQUENCE</scope>
    <source>
        <strain evidence="9">GSM-AAB239-AS_SAM_17_03QT</strain>
    </source>
</reference>
<dbReference type="AlphaFoldDB" id="A0AAX6EPP0"/>
<dbReference type="FunFam" id="3.30.40.10:FF:000494">
    <property type="entry name" value="Acyl-CoA N-acyltransferase with RING/FYVE/PHD-type zinc finger domain"/>
    <property type="match status" value="1"/>
</dbReference>
<dbReference type="InterPro" id="IPR011011">
    <property type="entry name" value="Znf_FYVE_PHD"/>
</dbReference>
<evidence type="ECO:0000256" key="6">
    <source>
        <dbReference type="PROSITE-ProRule" id="PRU00146"/>
    </source>
</evidence>
<evidence type="ECO:0000256" key="7">
    <source>
        <dbReference type="SAM" id="MobiDB-lite"/>
    </source>
</evidence>
<keyword evidence="2" id="KW-0479">Metal-binding</keyword>
<keyword evidence="3 6" id="KW-0863">Zinc-finger</keyword>
<dbReference type="Proteomes" id="UP001140949">
    <property type="component" value="Unassembled WGS sequence"/>
</dbReference>
<dbReference type="SUPFAM" id="SSF57903">
    <property type="entry name" value="FYVE/PHD zinc finger"/>
    <property type="match status" value="2"/>
</dbReference>
<evidence type="ECO:0000256" key="1">
    <source>
        <dbReference type="ARBA" id="ARBA00004123"/>
    </source>
</evidence>
<keyword evidence="10" id="KW-1185">Reference proteome</keyword>
<feature type="region of interest" description="Disordered" evidence="7">
    <location>
        <begin position="172"/>
        <end position="206"/>
    </location>
</feature>
<evidence type="ECO:0000256" key="5">
    <source>
        <dbReference type="ARBA" id="ARBA00023242"/>
    </source>
</evidence>
<feature type="region of interest" description="Disordered" evidence="7">
    <location>
        <begin position="452"/>
        <end position="491"/>
    </location>
</feature>
<dbReference type="PANTHER" id="PTHR47025:SF2">
    <property type="entry name" value="AUTOIMMUNE REGULATOR"/>
    <property type="match status" value="1"/>
</dbReference>
<reference evidence="9" key="2">
    <citation type="submission" date="2023-04" db="EMBL/GenBank/DDBJ databases">
        <authorList>
            <person name="Bruccoleri R.E."/>
            <person name="Oakeley E.J."/>
            <person name="Faust A.-M."/>
            <person name="Dessus-Babus S."/>
            <person name="Altorfer M."/>
            <person name="Burckhardt D."/>
            <person name="Oertli M."/>
            <person name="Naumann U."/>
            <person name="Petersen F."/>
            <person name="Wong J."/>
        </authorList>
    </citation>
    <scope>NUCLEOTIDE SEQUENCE</scope>
    <source>
        <strain evidence="9">GSM-AAB239-AS_SAM_17_03QT</strain>
        <tissue evidence="9">Leaf</tissue>
    </source>
</reference>
<dbReference type="GO" id="GO:0008270">
    <property type="term" value="F:zinc ion binding"/>
    <property type="evidence" value="ECO:0007669"/>
    <property type="project" value="UniProtKB-KW"/>
</dbReference>
<dbReference type="InterPro" id="IPR001965">
    <property type="entry name" value="Znf_PHD"/>
</dbReference>
<dbReference type="InterPro" id="IPR013083">
    <property type="entry name" value="Znf_RING/FYVE/PHD"/>
</dbReference>
<dbReference type="GO" id="GO:0042393">
    <property type="term" value="F:histone binding"/>
    <property type="evidence" value="ECO:0007669"/>
    <property type="project" value="TreeGrafter"/>
</dbReference>
<dbReference type="EMBL" id="JANAVB010035018">
    <property type="protein sequence ID" value="KAJ6806030.1"/>
    <property type="molecule type" value="Genomic_DNA"/>
</dbReference>
<dbReference type="InterPro" id="IPR016181">
    <property type="entry name" value="Acyl_CoA_acyltransferase"/>
</dbReference>
<protein>
    <recommendedName>
        <fullName evidence="8">PHD-type domain-containing protein</fullName>
    </recommendedName>
</protein>
<name>A0AAX6EPP0_IRIPA</name>
<dbReference type="InterPro" id="IPR059153">
    <property type="entry name" value="NSD_PHD-1st"/>
</dbReference>
<feature type="domain" description="PHD-type" evidence="8">
    <location>
        <begin position="819"/>
        <end position="864"/>
    </location>
</feature>
<dbReference type="SUPFAM" id="SSF55729">
    <property type="entry name" value="Acyl-CoA N-acyltransferases (Nat)"/>
    <property type="match status" value="1"/>
</dbReference>
<feature type="region of interest" description="Disordered" evidence="7">
    <location>
        <begin position="236"/>
        <end position="382"/>
    </location>
</feature>
<dbReference type="PANTHER" id="PTHR47025">
    <property type="entry name" value="AUTOIMMUNE REGULATOR"/>
    <property type="match status" value="1"/>
</dbReference>
<dbReference type="InterPro" id="IPR019787">
    <property type="entry name" value="Znf_PHD-finger"/>
</dbReference>
<dbReference type="Pfam" id="PF23011">
    <property type="entry name" value="PHD-1st_NSD"/>
    <property type="match status" value="1"/>
</dbReference>
<evidence type="ECO:0000313" key="10">
    <source>
        <dbReference type="Proteomes" id="UP001140949"/>
    </source>
</evidence>
<accession>A0AAX6EPP0</accession>
<feature type="compositionally biased region" description="Low complexity" evidence="7">
    <location>
        <begin position="41"/>
        <end position="64"/>
    </location>
</feature>
<gene>
    <name evidence="9" type="ORF">M6B38_177175</name>
</gene>
<evidence type="ECO:0000256" key="4">
    <source>
        <dbReference type="ARBA" id="ARBA00022833"/>
    </source>
</evidence>
<dbReference type="InterPro" id="IPR032308">
    <property type="entry name" value="TDBD"/>
</dbReference>
<evidence type="ECO:0000313" key="9">
    <source>
        <dbReference type="EMBL" id="KAJ6806030.1"/>
    </source>
</evidence>
<keyword evidence="4" id="KW-0862">Zinc</keyword>
<dbReference type="GO" id="GO:0000977">
    <property type="term" value="F:RNA polymerase II transcription regulatory region sequence-specific DNA binding"/>
    <property type="evidence" value="ECO:0007669"/>
    <property type="project" value="TreeGrafter"/>
</dbReference>
<dbReference type="SMART" id="SM00249">
    <property type="entry name" value="PHD"/>
    <property type="match status" value="2"/>
</dbReference>
<evidence type="ECO:0000256" key="3">
    <source>
        <dbReference type="ARBA" id="ARBA00022771"/>
    </source>
</evidence>
<dbReference type="GO" id="GO:0045944">
    <property type="term" value="P:positive regulation of transcription by RNA polymerase II"/>
    <property type="evidence" value="ECO:0007669"/>
    <property type="project" value="TreeGrafter"/>
</dbReference>
<feature type="region of interest" description="Disordered" evidence="7">
    <location>
        <begin position="39"/>
        <end position="96"/>
    </location>
</feature>
<keyword evidence="5" id="KW-0539">Nucleus</keyword>
<dbReference type="Gene3D" id="3.40.630.30">
    <property type="match status" value="1"/>
</dbReference>
<proteinExistence type="predicted"/>
<comment type="caution">
    <text evidence="9">The sequence shown here is derived from an EMBL/GenBank/DDBJ whole genome shotgun (WGS) entry which is preliminary data.</text>
</comment>
<dbReference type="Pfam" id="PF23209">
    <property type="entry name" value="IDM1_C"/>
    <property type="match status" value="1"/>
</dbReference>